<dbReference type="PATRIC" id="fig|2198.3.peg.581"/>
<dbReference type="Proteomes" id="UP000054598">
    <property type="component" value="Unassembled WGS sequence"/>
</dbReference>
<reference evidence="2" key="1">
    <citation type="journal article" date="2015" name="MBio">
        <title>Genome-Resolved Metagenomic Analysis Reveals Roles for Candidate Phyla and Other Microbial Community Members in Biogeochemical Transformations in Oil Reservoirs.</title>
        <authorList>
            <person name="Hu P."/>
            <person name="Tom L."/>
            <person name="Singh A."/>
            <person name="Thomas B.C."/>
            <person name="Baker B.J."/>
            <person name="Piceno Y.M."/>
            <person name="Andersen G.L."/>
            <person name="Banfield J.F."/>
        </authorList>
    </citation>
    <scope>NUCLEOTIDE SEQUENCE [LARGE SCALE GENOMIC DNA]</scope>
</reference>
<evidence type="ECO:0000313" key="1">
    <source>
        <dbReference type="EMBL" id="KUL02278.1"/>
    </source>
</evidence>
<organism evidence="1 2">
    <name type="scientific">Methanoculleus marisnigri</name>
    <dbReference type="NCBI Taxonomy" id="2198"/>
    <lineage>
        <taxon>Archaea</taxon>
        <taxon>Methanobacteriati</taxon>
        <taxon>Methanobacteriota</taxon>
        <taxon>Stenosarchaea group</taxon>
        <taxon>Methanomicrobia</taxon>
        <taxon>Methanomicrobiales</taxon>
        <taxon>Methanomicrobiaceae</taxon>
        <taxon>Methanoculleus</taxon>
    </lineage>
</organism>
<dbReference type="Gene3D" id="1.20.5.2950">
    <property type="match status" value="1"/>
</dbReference>
<evidence type="ECO:0000313" key="2">
    <source>
        <dbReference type="Proteomes" id="UP000054598"/>
    </source>
</evidence>
<protein>
    <submittedName>
        <fullName evidence="1">V-type H+-transporting ATPase subunit E</fullName>
    </submittedName>
</protein>
<dbReference type="AlphaFoldDB" id="A0A117MG63"/>
<dbReference type="EMBL" id="LGHE01000066">
    <property type="protein sequence ID" value="KUL02278.1"/>
    <property type="molecule type" value="Genomic_DNA"/>
</dbReference>
<accession>A0A117MG63</accession>
<name>A0A117MG63_9EURY</name>
<gene>
    <name evidence="1" type="ORF">XE10_0748</name>
</gene>
<sequence>MKTDVLKSIRVTEEEYQAMIRDAQAERKKSLSDAELEAESLVLKAQKDAGDYRNQRLADARAQAQNRYAEIVREGEARAEALKATGNKNLAEAVDFIVTRFKEQLHVKA</sequence>
<proteinExistence type="predicted"/>
<comment type="caution">
    <text evidence="1">The sequence shown here is derived from an EMBL/GenBank/DDBJ whole genome shotgun (WGS) entry which is preliminary data.</text>
</comment>